<keyword evidence="1" id="KW-0812">Transmembrane</keyword>
<evidence type="ECO:0000259" key="2">
    <source>
        <dbReference type="Pfam" id="PF09851"/>
    </source>
</evidence>
<evidence type="ECO:0000313" key="4">
    <source>
        <dbReference type="Proteomes" id="UP001331936"/>
    </source>
</evidence>
<name>A0ABU7JYP4_9NOCA</name>
<dbReference type="Pfam" id="PF09851">
    <property type="entry name" value="SHOCT"/>
    <property type="match status" value="1"/>
</dbReference>
<evidence type="ECO:0000256" key="1">
    <source>
        <dbReference type="SAM" id="Phobius"/>
    </source>
</evidence>
<organism evidence="3 4">
    <name type="scientific">Rhodococcus chondri</name>
    <dbReference type="NCBI Taxonomy" id="3065941"/>
    <lineage>
        <taxon>Bacteria</taxon>
        <taxon>Bacillati</taxon>
        <taxon>Actinomycetota</taxon>
        <taxon>Actinomycetes</taxon>
        <taxon>Mycobacteriales</taxon>
        <taxon>Nocardiaceae</taxon>
        <taxon>Rhodococcus</taxon>
    </lineage>
</organism>
<dbReference type="Proteomes" id="UP001331936">
    <property type="component" value="Unassembled WGS sequence"/>
</dbReference>
<dbReference type="InterPro" id="IPR018649">
    <property type="entry name" value="SHOCT"/>
</dbReference>
<feature type="transmembrane region" description="Helical" evidence="1">
    <location>
        <begin position="12"/>
        <end position="35"/>
    </location>
</feature>
<proteinExistence type="predicted"/>
<keyword evidence="1" id="KW-0472">Membrane</keyword>
<protein>
    <submittedName>
        <fullName evidence="3">SHOCT domain-containing protein</fullName>
    </submittedName>
</protein>
<reference evidence="3 4" key="1">
    <citation type="submission" date="2023-08" db="EMBL/GenBank/DDBJ databases">
        <authorList>
            <person name="Girao M."/>
            <person name="Carvalho M.F."/>
        </authorList>
    </citation>
    <scope>NUCLEOTIDE SEQUENCE [LARGE SCALE GENOMIC DNA]</scope>
    <source>
        <strain evidence="3 4">CC-R104</strain>
    </source>
</reference>
<feature type="domain" description="SHOCT" evidence="2">
    <location>
        <begin position="52"/>
        <end position="78"/>
    </location>
</feature>
<comment type="caution">
    <text evidence="3">The sequence shown here is derived from an EMBL/GenBank/DDBJ whole genome shotgun (WGS) entry which is preliminary data.</text>
</comment>
<dbReference type="EMBL" id="JAUZMZ010000240">
    <property type="protein sequence ID" value="MEE2035135.1"/>
    <property type="molecule type" value="Genomic_DNA"/>
</dbReference>
<evidence type="ECO:0000313" key="3">
    <source>
        <dbReference type="EMBL" id="MEE2035135.1"/>
    </source>
</evidence>
<gene>
    <name evidence="3" type="ORF">Q8814_24005</name>
</gene>
<keyword evidence="4" id="KW-1185">Reference proteome</keyword>
<keyword evidence="1" id="KW-1133">Transmembrane helix</keyword>
<accession>A0ABU7JYP4</accession>
<sequence length="83" mass="9595">MHGWYGTGWGGGWLLMMLMFLLFWSVVVGLVVFLVRRVGIPRPGHDRPAHDEAERILAERFARGEIDEDEFVSRREALRRSPS</sequence>
<dbReference type="RefSeq" id="WP_330154479.1">
    <property type="nucleotide sequence ID" value="NZ_JAUZMZ010000240.1"/>
</dbReference>